<proteinExistence type="predicted"/>
<reference evidence="1 2" key="1">
    <citation type="submission" date="2023-11" db="EMBL/GenBank/DDBJ databases">
        <authorList>
            <person name="Cook R."/>
            <person name="Crisci M."/>
            <person name="Pye H."/>
            <person name="Adriaenssens E."/>
            <person name="Santini J."/>
        </authorList>
    </citation>
    <scope>NUCLEOTIDE SEQUENCE [LARGE SCALE GENOMIC DNA]</scope>
    <source>
        <strain evidence="1">Lak_Megaphage_RVC_AP3_GC26</strain>
    </source>
</reference>
<dbReference type="EMBL" id="OR769219">
    <property type="protein sequence ID" value="WQJ51452.1"/>
    <property type="molecule type" value="Genomic_DNA"/>
</dbReference>
<protein>
    <submittedName>
        <fullName evidence="1">Uncharacterized protein</fullName>
    </submittedName>
</protein>
<organism evidence="1 2">
    <name type="scientific">phage Lak_Megaphage_RVC_AP3_GC26</name>
    <dbReference type="NCBI Taxonomy" id="3109225"/>
    <lineage>
        <taxon>Viruses</taxon>
        <taxon>Duplodnaviria</taxon>
        <taxon>Heunggongvirae</taxon>
        <taxon>Uroviricota</taxon>
        <taxon>Caudoviricetes</taxon>
        <taxon>Caudoviricetes code 15 clade</taxon>
    </lineage>
</organism>
<accession>A0ABZ0Z054</accession>
<evidence type="ECO:0000313" key="2">
    <source>
        <dbReference type="Proteomes" id="UP001348805"/>
    </source>
</evidence>
<name>A0ABZ0Z054_9CAUD</name>
<dbReference type="Proteomes" id="UP001348805">
    <property type="component" value="Segment"/>
</dbReference>
<evidence type="ECO:0000313" key="1">
    <source>
        <dbReference type="EMBL" id="WQJ51452.1"/>
    </source>
</evidence>
<sequence>METTRTVIDKIKYLYKRLYKTELFSSSLTVHMNERDDFYKYSRQHQHAFKIAMMELLMHPDEMNARIPFYCCYILRENDFLKLYENKKDKLPLNEDYVWDECNLWLNHFKSTKDIDYYKDYKEYKRYLNLNFKPFNPFTGKDPNPTYEEYIRKRDTIDSINKFVTKLRKDNNIEITWKHETK</sequence>
<keyword evidence="2" id="KW-1185">Reference proteome</keyword>